<dbReference type="EMBL" id="JAXOVC010000006">
    <property type="protein sequence ID" value="KAK4500423.1"/>
    <property type="molecule type" value="Genomic_DNA"/>
</dbReference>
<dbReference type="Proteomes" id="UP001305779">
    <property type="component" value="Unassembled WGS sequence"/>
</dbReference>
<reference evidence="1 2" key="1">
    <citation type="journal article" date="2023" name="G3 (Bethesda)">
        <title>A chromosome-level genome assembly of Zasmidium syzygii isolated from banana leaves.</title>
        <authorList>
            <person name="van Westerhoven A.C."/>
            <person name="Mehrabi R."/>
            <person name="Talebi R."/>
            <person name="Steentjes M.B.F."/>
            <person name="Corcolon B."/>
            <person name="Chong P.A."/>
            <person name="Kema G.H.J."/>
            <person name="Seidl M.F."/>
        </authorList>
    </citation>
    <scope>NUCLEOTIDE SEQUENCE [LARGE SCALE GENOMIC DNA]</scope>
    <source>
        <strain evidence="1 2">P124</strain>
    </source>
</reference>
<protein>
    <submittedName>
        <fullName evidence="1">Uncharacterized protein</fullName>
    </submittedName>
</protein>
<evidence type="ECO:0000313" key="1">
    <source>
        <dbReference type="EMBL" id="KAK4500423.1"/>
    </source>
</evidence>
<sequence length="212" mass="23959">MEEFQPGPLLMVDGRICTKQWRNKVFNKTERKRSRKQQQEDQEKAEWEARQHLFVTVKLPTSAMDDIIKNGPDNASAASLRDIATAIHREEAPVSVPAKLSKIFNIVVIYPGPEQLEKRTFSVSSQDTLHDLAVAIEAALGIPTVNQILNTTCDSGAEVTYHAKEPCTLGTLETMGRLLRGHIVWLSDDRNEKVQVPKSLWEELVLSDWENK</sequence>
<comment type="caution">
    <text evidence="1">The sequence shown here is derived from an EMBL/GenBank/DDBJ whole genome shotgun (WGS) entry which is preliminary data.</text>
</comment>
<organism evidence="1 2">
    <name type="scientific">Zasmidium cellare</name>
    <name type="common">Wine cellar mold</name>
    <name type="synonym">Racodium cellare</name>
    <dbReference type="NCBI Taxonomy" id="395010"/>
    <lineage>
        <taxon>Eukaryota</taxon>
        <taxon>Fungi</taxon>
        <taxon>Dikarya</taxon>
        <taxon>Ascomycota</taxon>
        <taxon>Pezizomycotina</taxon>
        <taxon>Dothideomycetes</taxon>
        <taxon>Dothideomycetidae</taxon>
        <taxon>Mycosphaerellales</taxon>
        <taxon>Mycosphaerellaceae</taxon>
        <taxon>Zasmidium</taxon>
    </lineage>
</organism>
<evidence type="ECO:0000313" key="2">
    <source>
        <dbReference type="Proteomes" id="UP001305779"/>
    </source>
</evidence>
<name>A0ABR0EH71_ZASCE</name>
<gene>
    <name evidence="1" type="ORF">PRZ48_008612</name>
</gene>
<accession>A0ABR0EH71</accession>
<keyword evidence="2" id="KW-1185">Reference proteome</keyword>
<proteinExistence type="predicted"/>